<sequence length="185" mass="20191">MKRFHVLMLSGILSAATGGAMADSGSLNAFTPKVLPVLVQVNAQGKVTDVSPATELSPRLNRLLRENLDELISKPATEHGRPVASQFIANLALRVTPRQEGNYDAQFAYVSSSPVPSGSWYWVHIDGHRLALASGNAYNRGTRLRFDNDRDMNRNWNNQGYRAVPMPTIQARSSPAPARAPTSGH</sequence>
<dbReference type="RefSeq" id="WP_114341740.1">
    <property type="nucleotide sequence ID" value="NZ_QFWQ01000004.1"/>
</dbReference>
<evidence type="ECO:0000256" key="1">
    <source>
        <dbReference type="SAM" id="SignalP"/>
    </source>
</evidence>
<dbReference type="Proteomes" id="UP000252387">
    <property type="component" value="Unassembled WGS sequence"/>
</dbReference>
<accession>A0A368KIM7</accession>
<keyword evidence="3" id="KW-1185">Reference proteome</keyword>
<feature type="signal peptide" evidence="1">
    <location>
        <begin position="1"/>
        <end position="22"/>
    </location>
</feature>
<organism evidence="2 3">
    <name type="scientific">Rhodanobacter denitrificans</name>
    <dbReference type="NCBI Taxonomy" id="666685"/>
    <lineage>
        <taxon>Bacteria</taxon>
        <taxon>Pseudomonadati</taxon>
        <taxon>Pseudomonadota</taxon>
        <taxon>Gammaproteobacteria</taxon>
        <taxon>Lysobacterales</taxon>
        <taxon>Rhodanobacteraceae</taxon>
        <taxon>Rhodanobacter</taxon>
    </lineage>
</organism>
<comment type="caution">
    <text evidence="2">The sequence shown here is derived from an EMBL/GenBank/DDBJ whole genome shotgun (WGS) entry which is preliminary data.</text>
</comment>
<protein>
    <submittedName>
        <fullName evidence="2">Uncharacterized protein</fullName>
    </submittedName>
</protein>
<reference evidence="2 3" key="1">
    <citation type="submission" date="2018-05" db="EMBL/GenBank/DDBJ databases">
        <title>Draft genome sequence of Rhodanobacter denitrificans Yn1 isolated from gold copper mine.</title>
        <authorList>
            <person name="Yang N."/>
            <person name="Mazhar H.S."/>
            <person name="Rensing C."/>
        </authorList>
    </citation>
    <scope>NUCLEOTIDE SEQUENCE [LARGE SCALE GENOMIC DNA]</scope>
    <source>
        <strain evidence="2 3">Yn1</strain>
    </source>
</reference>
<name>A0A368KIM7_9GAMM</name>
<dbReference type="AlphaFoldDB" id="A0A368KIM7"/>
<dbReference type="OrthoDB" id="5953216at2"/>
<proteinExistence type="predicted"/>
<keyword evidence="1" id="KW-0732">Signal</keyword>
<dbReference type="EMBL" id="QFWQ01000004">
    <property type="protein sequence ID" value="RCS30563.1"/>
    <property type="molecule type" value="Genomic_DNA"/>
</dbReference>
<feature type="chain" id="PRO_5016751996" evidence="1">
    <location>
        <begin position="23"/>
        <end position="185"/>
    </location>
</feature>
<evidence type="ECO:0000313" key="3">
    <source>
        <dbReference type="Proteomes" id="UP000252387"/>
    </source>
</evidence>
<gene>
    <name evidence="2" type="ORF">DEO45_07010</name>
</gene>
<evidence type="ECO:0000313" key="2">
    <source>
        <dbReference type="EMBL" id="RCS30563.1"/>
    </source>
</evidence>